<dbReference type="EMBL" id="CABVGX010000058">
    <property type="protein sequence ID" value="VVN31831.1"/>
    <property type="molecule type" value="Genomic_DNA"/>
</dbReference>
<dbReference type="Proteomes" id="UP000325607">
    <property type="component" value="Unassembled WGS sequence"/>
</dbReference>
<evidence type="ECO:0000313" key="1">
    <source>
        <dbReference type="EMBL" id="VVN31831.1"/>
    </source>
</evidence>
<accession>A0A5E6WUZ6</accession>
<dbReference type="AlphaFoldDB" id="A0A5E6WUZ6"/>
<reference evidence="1 2" key="1">
    <citation type="submission" date="2019-09" db="EMBL/GenBank/DDBJ databases">
        <authorList>
            <person name="Chandra G."/>
            <person name="Truman W A."/>
        </authorList>
    </citation>
    <scope>NUCLEOTIDE SEQUENCE [LARGE SCALE GENOMIC DNA]</scope>
    <source>
        <strain evidence="1">PS645</strain>
    </source>
</reference>
<name>A0A5E6WUZ6_PSEFL</name>
<proteinExistence type="predicted"/>
<sequence length="55" mass="6220">MYLRRPVITAATFDRIKQCNKFTAVKLILHPIFRNQTDADGDCLSEKGGKLGVRL</sequence>
<organism evidence="1 2">
    <name type="scientific">Pseudomonas fluorescens</name>
    <dbReference type="NCBI Taxonomy" id="294"/>
    <lineage>
        <taxon>Bacteria</taxon>
        <taxon>Pseudomonadati</taxon>
        <taxon>Pseudomonadota</taxon>
        <taxon>Gammaproteobacteria</taxon>
        <taxon>Pseudomonadales</taxon>
        <taxon>Pseudomonadaceae</taxon>
        <taxon>Pseudomonas</taxon>
    </lineage>
</organism>
<gene>
    <name evidence="1" type="ORF">PS645_04870</name>
</gene>
<protein>
    <submittedName>
        <fullName evidence="1">Uncharacterized protein</fullName>
    </submittedName>
</protein>
<evidence type="ECO:0000313" key="2">
    <source>
        <dbReference type="Proteomes" id="UP000325607"/>
    </source>
</evidence>